<dbReference type="Proteomes" id="UP001261666">
    <property type="component" value="Unassembled WGS sequence"/>
</dbReference>
<dbReference type="EMBL" id="JAVIZJ010000002">
    <property type="protein sequence ID" value="MDR6208928.1"/>
    <property type="molecule type" value="Genomic_DNA"/>
</dbReference>
<evidence type="ECO:0000313" key="1">
    <source>
        <dbReference type="EMBL" id="MDR6208928.1"/>
    </source>
</evidence>
<protein>
    <submittedName>
        <fullName evidence="1">Mg-chelatase subunit ChlD</fullName>
    </submittedName>
</protein>
<reference evidence="1" key="1">
    <citation type="submission" date="2023-08" db="EMBL/GenBank/DDBJ databases">
        <title>Functional and genomic diversity of the sorghum phyllosphere microbiome.</title>
        <authorList>
            <person name="Shade A."/>
        </authorList>
    </citation>
    <scope>NUCLEOTIDE SEQUENCE</scope>
    <source>
        <strain evidence="1">SORGH_AS_0885</strain>
    </source>
</reference>
<keyword evidence="2" id="KW-1185">Reference proteome</keyword>
<name>A0ACC6IE72_9ACTN</name>
<organism evidence="1 2">
    <name type="scientific">Nocardioides zeae</name>
    <dbReference type="NCBI Taxonomy" id="1457234"/>
    <lineage>
        <taxon>Bacteria</taxon>
        <taxon>Bacillati</taxon>
        <taxon>Actinomycetota</taxon>
        <taxon>Actinomycetes</taxon>
        <taxon>Propionibacteriales</taxon>
        <taxon>Nocardioidaceae</taxon>
        <taxon>Nocardioides</taxon>
    </lineage>
</organism>
<accession>A0ACC6IE72</accession>
<sequence length="397" mass="42085">MTAPPGASSPDEEELVARRWRLVLGPSADDALGRPVGEDARLDDALGFLEEGTSRTAGSTGSGFLTSTDWINEVQELFPRSVADRLVERAVETRGVDDLVLDAEALAAVTPSQALLTAILRNRSLMAPHVLAAARTVVAQVVAELVERLATPVRSPFAGVRDPRRPSRQRVAANFDARATIRANLRNVDPVSGQLVIKRPLFASRVRRQVDRWQVIVAVDQSGSMASSVIHSAVTAAIFHGVGSIRTHLVAFDTEVVDLSDQLADPVEVLLGVQLGGGTDIGKAVRYCASLVTEPRRAIVVVISDFFEGGDVAVLHGAVRELAESGVTVLALAALEEDGTVTVHEEEARQLARLGAHVGAMTPDALAQWVAEVVDGRREAGPPAAPPPPGPSWGSRP</sequence>
<evidence type="ECO:0000313" key="2">
    <source>
        <dbReference type="Proteomes" id="UP001261666"/>
    </source>
</evidence>
<comment type="caution">
    <text evidence="1">The sequence shown here is derived from an EMBL/GenBank/DDBJ whole genome shotgun (WGS) entry which is preliminary data.</text>
</comment>
<proteinExistence type="predicted"/>
<gene>
    <name evidence="1" type="ORF">QE364_000620</name>
</gene>